<protein>
    <submittedName>
        <fullName evidence="1">Uncharacterized protein</fullName>
    </submittedName>
</protein>
<evidence type="ECO:0000313" key="1">
    <source>
        <dbReference type="EMBL" id="KAF2150140.1"/>
    </source>
</evidence>
<proteinExistence type="predicted"/>
<sequence>MTSPGDMDPSNYSERFTSYEISEDNVTVLIMVSPAAVEPHPITGIMGLNTEALASLRWIFKTHGKMHTVVFYPFEMCTLIPAMLRPALSHQSIARLTLHGLTHFPGLNHEVSITHWSMLLTVLERCGVRELEIKESKVCQACLIHLKIRLRSVRLICEIGFEGVTRGICNAHAQNEAR</sequence>
<dbReference type="Proteomes" id="UP000799439">
    <property type="component" value="Unassembled WGS sequence"/>
</dbReference>
<dbReference type="AlphaFoldDB" id="A0A9P4IX84"/>
<comment type="caution">
    <text evidence="1">The sequence shown here is derived from an EMBL/GenBank/DDBJ whole genome shotgun (WGS) entry which is preliminary data.</text>
</comment>
<dbReference type="EMBL" id="ML996090">
    <property type="protein sequence ID" value="KAF2150140.1"/>
    <property type="molecule type" value="Genomic_DNA"/>
</dbReference>
<gene>
    <name evidence="1" type="ORF">K461DRAFT_270659</name>
</gene>
<name>A0A9P4IX84_9PEZI</name>
<accession>A0A9P4IX84</accession>
<organism evidence="1 2">
    <name type="scientific">Myriangium duriaei CBS 260.36</name>
    <dbReference type="NCBI Taxonomy" id="1168546"/>
    <lineage>
        <taxon>Eukaryota</taxon>
        <taxon>Fungi</taxon>
        <taxon>Dikarya</taxon>
        <taxon>Ascomycota</taxon>
        <taxon>Pezizomycotina</taxon>
        <taxon>Dothideomycetes</taxon>
        <taxon>Dothideomycetidae</taxon>
        <taxon>Myriangiales</taxon>
        <taxon>Myriangiaceae</taxon>
        <taxon>Myriangium</taxon>
    </lineage>
</organism>
<reference evidence="1" key="1">
    <citation type="journal article" date="2020" name="Stud. Mycol.">
        <title>101 Dothideomycetes genomes: a test case for predicting lifestyles and emergence of pathogens.</title>
        <authorList>
            <person name="Haridas S."/>
            <person name="Albert R."/>
            <person name="Binder M."/>
            <person name="Bloem J."/>
            <person name="Labutti K."/>
            <person name="Salamov A."/>
            <person name="Andreopoulos B."/>
            <person name="Baker S."/>
            <person name="Barry K."/>
            <person name="Bills G."/>
            <person name="Bluhm B."/>
            <person name="Cannon C."/>
            <person name="Castanera R."/>
            <person name="Culley D."/>
            <person name="Daum C."/>
            <person name="Ezra D."/>
            <person name="Gonzalez J."/>
            <person name="Henrissat B."/>
            <person name="Kuo A."/>
            <person name="Liang C."/>
            <person name="Lipzen A."/>
            <person name="Lutzoni F."/>
            <person name="Magnuson J."/>
            <person name="Mondo S."/>
            <person name="Nolan M."/>
            <person name="Ohm R."/>
            <person name="Pangilinan J."/>
            <person name="Park H.-J."/>
            <person name="Ramirez L."/>
            <person name="Alfaro M."/>
            <person name="Sun H."/>
            <person name="Tritt A."/>
            <person name="Yoshinaga Y."/>
            <person name="Zwiers L.-H."/>
            <person name="Turgeon B."/>
            <person name="Goodwin S."/>
            <person name="Spatafora J."/>
            <person name="Crous P."/>
            <person name="Grigoriev I."/>
        </authorList>
    </citation>
    <scope>NUCLEOTIDE SEQUENCE</scope>
    <source>
        <strain evidence="1">CBS 260.36</strain>
    </source>
</reference>
<keyword evidence="2" id="KW-1185">Reference proteome</keyword>
<evidence type="ECO:0000313" key="2">
    <source>
        <dbReference type="Proteomes" id="UP000799439"/>
    </source>
</evidence>